<comment type="caution">
    <text evidence="7">The sequence shown here is derived from an EMBL/GenBank/DDBJ whole genome shotgun (WGS) entry which is preliminary data.</text>
</comment>
<dbReference type="InterPro" id="IPR028082">
    <property type="entry name" value="Peripla_BP_I"/>
</dbReference>
<dbReference type="PANTHER" id="PTHR30483">
    <property type="entry name" value="LEUCINE-SPECIFIC-BINDING PROTEIN"/>
    <property type="match status" value="1"/>
</dbReference>
<evidence type="ECO:0000256" key="5">
    <source>
        <dbReference type="SAM" id="SignalP"/>
    </source>
</evidence>
<reference evidence="7 8" key="1">
    <citation type="submission" date="2022-02" db="EMBL/GenBank/DDBJ databases">
        <title>Draft genome sequence of Mezorhizobium retamae strain IRAMC:0171 isolated from Retama raetam nodules.</title>
        <authorList>
            <person name="Bengaied R."/>
            <person name="Sbissi I."/>
            <person name="Huber K."/>
            <person name="Ghodbane F."/>
            <person name="Nouioui I."/>
            <person name="Tarhouni M."/>
            <person name="Gtari M."/>
        </authorList>
    </citation>
    <scope>NUCLEOTIDE SEQUENCE [LARGE SCALE GENOMIC DNA]</scope>
    <source>
        <strain evidence="7 8">IRAMC:0171</strain>
    </source>
</reference>
<evidence type="ECO:0000256" key="3">
    <source>
        <dbReference type="ARBA" id="ARBA00022729"/>
    </source>
</evidence>
<keyword evidence="8" id="KW-1185">Reference proteome</keyword>
<feature type="domain" description="Leucine-binding protein" evidence="6">
    <location>
        <begin position="28"/>
        <end position="386"/>
    </location>
</feature>
<dbReference type="InterPro" id="IPR000709">
    <property type="entry name" value="Leu_Ile_Val-bd"/>
</dbReference>
<dbReference type="SUPFAM" id="SSF53822">
    <property type="entry name" value="Periplasmic binding protein-like I"/>
    <property type="match status" value="1"/>
</dbReference>
<evidence type="ECO:0000313" key="8">
    <source>
        <dbReference type="Proteomes" id="UP001201701"/>
    </source>
</evidence>
<accession>A0ABS9QMK4</accession>
<dbReference type="RefSeq" id="WP_239369595.1">
    <property type="nucleotide sequence ID" value="NZ_JAKREW010000033.1"/>
</dbReference>
<dbReference type="InterPro" id="IPR051010">
    <property type="entry name" value="BCAA_transport"/>
</dbReference>
<keyword evidence="2" id="KW-0813">Transport</keyword>
<dbReference type="Pfam" id="PF13458">
    <property type="entry name" value="Peripla_BP_6"/>
    <property type="match status" value="1"/>
</dbReference>
<evidence type="ECO:0000256" key="4">
    <source>
        <dbReference type="ARBA" id="ARBA00022970"/>
    </source>
</evidence>
<dbReference type="EMBL" id="JAKREW010000033">
    <property type="protein sequence ID" value="MCG7508078.1"/>
    <property type="molecule type" value="Genomic_DNA"/>
</dbReference>
<protein>
    <submittedName>
        <fullName evidence="7">ABC transporter substrate-binding protein</fullName>
    </submittedName>
</protein>
<evidence type="ECO:0000256" key="2">
    <source>
        <dbReference type="ARBA" id="ARBA00022448"/>
    </source>
</evidence>
<feature type="chain" id="PRO_5045838378" evidence="5">
    <location>
        <begin position="26"/>
        <end position="410"/>
    </location>
</feature>
<evidence type="ECO:0000313" key="7">
    <source>
        <dbReference type="EMBL" id="MCG7508078.1"/>
    </source>
</evidence>
<dbReference type="PANTHER" id="PTHR30483:SF6">
    <property type="entry name" value="PERIPLASMIC BINDING PROTEIN OF ABC TRANSPORTER FOR NATURAL AMINO ACIDS"/>
    <property type="match status" value="1"/>
</dbReference>
<dbReference type="Gene3D" id="3.40.50.2300">
    <property type="match status" value="2"/>
</dbReference>
<sequence length="410" mass="43886">MLTRRIFLGAASALALVAATASASADVIKLGILAPLTGPAAADGQEMANGVKLAVEDLNKAGGVAGHTFEAVVADVGDASADKVATAAERLLGDQATGAIFTGYASTSNFEIDMMAEQDMIYLVSGNSQQTKDIVSADPSRFSTVWSLTPSYDAYNTEIVPVIDELATSGKLKLPNKKVALVASDNPYSKGIANGMAEAFKADGWEVTQNDLLPFGEINDWRGFLAKVRQDPPALLINTDYVSANAATFMRQFMENPTNSLVFIQYAPSVPEFLELTKEKSSGIVYNALGGAVRAASNPRADEVIGKYKAAYNVEPGSYGVMLYEQVMLYADALGKVGDPSKRQEIGAEIGKADKQTAMGRTRFDPATHLAVQGKDGMPIQFYQIQDGNRVLFYPKEYAGGEFKQPVWMK</sequence>
<comment type="similarity">
    <text evidence="1">Belongs to the leucine-binding protein family.</text>
</comment>
<dbReference type="InterPro" id="IPR028081">
    <property type="entry name" value="Leu-bd"/>
</dbReference>
<dbReference type="PRINTS" id="PR00337">
    <property type="entry name" value="LEUILEVALBP"/>
</dbReference>
<name>A0ABS9QMK4_9HYPH</name>
<dbReference type="PROSITE" id="PS51318">
    <property type="entry name" value="TAT"/>
    <property type="match status" value="1"/>
</dbReference>
<evidence type="ECO:0000256" key="1">
    <source>
        <dbReference type="ARBA" id="ARBA00010062"/>
    </source>
</evidence>
<proteinExistence type="inferred from homology"/>
<keyword evidence="4" id="KW-0029">Amino-acid transport</keyword>
<feature type="signal peptide" evidence="5">
    <location>
        <begin position="1"/>
        <end position="25"/>
    </location>
</feature>
<dbReference type="Proteomes" id="UP001201701">
    <property type="component" value="Unassembled WGS sequence"/>
</dbReference>
<keyword evidence="3 5" id="KW-0732">Signal</keyword>
<gene>
    <name evidence="7" type="ORF">L4923_23840</name>
</gene>
<organism evidence="7 8">
    <name type="scientific">Mesorhizobium retamae</name>
    <dbReference type="NCBI Taxonomy" id="2912854"/>
    <lineage>
        <taxon>Bacteria</taxon>
        <taxon>Pseudomonadati</taxon>
        <taxon>Pseudomonadota</taxon>
        <taxon>Alphaproteobacteria</taxon>
        <taxon>Hyphomicrobiales</taxon>
        <taxon>Phyllobacteriaceae</taxon>
        <taxon>Mesorhizobium</taxon>
    </lineage>
</organism>
<evidence type="ECO:0000259" key="6">
    <source>
        <dbReference type="Pfam" id="PF13458"/>
    </source>
</evidence>
<dbReference type="InterPro" id="IPR006311">
    <property type="entry name" value="TAT_signal"/>
</dbReference>